<comment type="caution">
    <text evidence="5">The sequence shown here is derived from an EMBL/GenBank/DDBJ whole genome shotgun (WGS) entry which is preliminary data.</text>
</comment>
<evidence type="ECO:0000256" key="3">
    <source>
        <dbReference type="ARBA" id="ARBA00023002"/>
    </source>
</evidence>
<accession>A0A8J3NNQ7</accession>
<evidence type="ECO:0000256" key="1">
    <source>
        <dbReference type="ARBA" id="ARBA00005104"/>
    </source>
</evidence>
<name>A0A8J3NNQ7_9ACTN</name>
<organism evidence="5 6">
    <name type="scientific">Catellatospora bangladeshensis</name>
    <dbReference type="NCBI Taxonomy" id="310355"/>
    <lineage>
        <taxon>Bacteria</taxon>
        <taxon>Bacillati</taxon>
        <taxon>Actinomycetota</taxon>
        <taxon>Actinomycetes</taxon>
        <taxon>Micromonosporales</taxon>
        <taxon>Micromonosporaceae</taxon>
        <taxon>Catellatospora</taxon>
    </lineage>
</organism>
<protein>
    <recommendedName>
        <fullName evidence="4">Bacterial bifunctional deaminase-reductase C-terminal domain-containing protein</fullName>
    </recommendedName>
</protein>
<dbReference type="Gene3D" id="3.40.430.10">
    <property type="entry name" value="Dihydrofolate Reductase, subunit A"/>
    <property type="match status" value="1"/>
</dbReference>
<dbReference type="EMBL" id="BONF01000067">
    <property type="protein sequence ID" value="GIF86368.1"/>
    <property type="molecule type" value="Genomic_DNA"/>
</dbReference>
<evidence type="ECO:0000313" key="5">
    <source>
        <dbReference type="EMBL" id="GIF86368.1"/>
    </source>
</evidence>
<dbReference type="GO" id="GO:0008703">
    <property type="term" value="F:5-amino-6-(5-phosphoribosylamino)uracil reductase activity"/>
    <property type="evidence" value="ECO:0007669"/>
    <property type="project" value="InterPro"/>
</dbReference>
<dbReference type="Pfam" id="PF01872">
    <property type="entry name" value="RibD_C"/>
    <property type="match status" value="1"/>
</dbReference>
<dbReference type="SUPFAM" id="SSF53597">
    <property type="entry name" value="Dihydrofolate reductase-like"/>
    <property type="match status" value="1"/>
</dbReference>
<evidence type="ECO:0000259" key="4">
    <source>
        <dbReference type="Pfam" id="PF01872"/>
    </source>
</evidence>
<keyword evidence="3" id="KW-0560">Oxidoreductase</keyword>
<proteinExistence type="predicted"/>
<keyword evidence="2" id="KW-0521">NADP</keyword>
<dbReference type="Proteomes" id="UP000601223">
    <property type="component" value="Unassembled WGS sequence"/>
</dbReference>
<dbReference type="GO" id="GO:0009231">
    <property type="term" value="P:riboflavin biosynthetic process"/>
    <property type="evidence" value="ECO:0007669"/>
    <property type="project" value="InterPro"/>
</dbReference>
<evidence type="ECO:0000256" key="2">
    <source>
        <dbReference type="ARBA" id="ARBA00022857"/>
    </source>
</evidence>
<keyword evidence="6" id="KW-1185">Reference proteome</keyword>
<feature type="domain" description="Bacterial bifunctional deaminase-reductase C-terminal" evidence="4">
    <location>
        <begin position="29"/>
        <end position="229"/>
    </location>
</feature>
<evidence type="ECO:0000313" key="6">
    <source>
        <dbReference type="Proteomes" id="UP000601223"/>
    </source>
</evidence>
<dbReference type="RefSeq" id="WP_203757297.1">
    <property type="nucleotide sequence ID" value="NZ_BONF01000067.1"/>
</dbReference>
<comment type="pathway">
    <text evidence="1">Cofactor biosynthesis; riboflavin biosynthesis.</text>
</comment>
<reference evidence="5 6" key="1">
    <citation type="submission" date="2021-01" db="EMBL/GenBank/DDBJ databases">
        <title>Whole genome shotgun sequence of Catellatospora bangladeshensis NBRC 107357.</title>
        <authorList>
            <person name="Komaki H."/>
            <person name="Tamura T."/>
        </authorList>
    </citation>
    <scope>NUCLEOTIDE SEQUENCE [LARGE SCALE GENOMIC DNA]</scope>
    <source>
        <strain evidence="5 6">NBRC 107357</strain>
    </source>
</reference>
<sequence>MRRLWPQPSAELDGEQLLAAYPRADRLLLRANMITSLDGAATLEGRSGALGSPADQDLMKRLRMQADVVLVGAGTIRVEGYGATLLDAEAQAWRTAHGLTPHPRFAVVTRSGDVPAKFFTDPPARPIVITYASAPHDYPGDAEVIDCGDSSVDPAVMVAELAARGLTQILCEGGPHLLGGLVAADLVDELCLTVSPTLAGPGSVRIVAGPPSPPRRLTPTHVLTDGTHLYLRHTHPTTP</sequence>
<dbReference type="InterPro" id="IPR024072">
    <property type="entry name" value="DHFR-like_dom_sf"/>
</dbReference>
<dbReference type="PANTHER" id="PTHR38011">
    <property type="entry name" value="DIHYDROFOLATE REDUCTASE FAMILY PROTEIN (AFU_ORTHOLOGUE AFUA_8G06820)"/>
    <property type="match status" value="1"/>
</dbReference>
<dbReference type="AlphaFoldDB" id="A0A8J3NNQ7"/>
<dbReference type="NCBIfam" id="NF010663">
    <property type="entry name" value="PRK14059.1-1"/>
    <property type="match status" value="1"/>
</dbReference>
<dbReference type="PANTHER" id="PTHR38011:SF7">
    <property type="entry name" value="2,5-DIAMINO-6-RIBOSYLAMINO-4(3H)-PYRIMIDINONE 5'-PHOSPHATE REDUCTASE"/>
    <property type="match status" value="1"/>
</dbReference>
<dbReference type="InterPro" id="IPR050765">
    <property type="entry name" value="Riboflavin_Biosynth_HTPR"/>
</dbReference>
<gene>
    <name evidence="5" type="primary">ribD</name>
    <name evidence="5" type="ORF">Cba03nite_77170</name>
</gene>
<dbReference type="InterPro" id="IPR002734">
    <property type="entry name" value="RibDG_C"/>
</dbReference>